<dbReference type="PANTHER" id="PTHR44688">
    <property type="entry name" value="DNA-BINDING TRANSCRIPTIONAL ACTIVATOR DEVR_DOSR"/>
    <property type="match status" value="1"/>
</dbReference>
<dbReference type="GO" id="GO:0006355">
    <property type="term" value="P:regulation of DNA-templated transcription"/>
    <property type="evidence" value="ECO:0007669"/>
    <property type="project" value="InterPro"/>
</dbReference>
<gene>
    <name evidence="5" type="ORF">SAMN04488541_101574</name>
</gene>
<dbReference type="InterPro" id="IPR016032">
    <property type="entry name" value="Sig_transdc_resp-reg_C-effctor"/>
</dbReference>
<evidence type="ECO:0000313" key="6">
    <source>
        <dbReference type="Proteomes" id="UP000199513"/>
    </source>
</evidence>
<protein>
    <submittedName>
        <fullName evidence="5">Regulatory protein, luxR family</fullName>
    </submittedName>
</protein>
<dbReference type="InterPro" id="IPR000792">
    <property type="entry name" value="Tscrpt_reg_LuxR_C"/>
</dbReference>
<name>A0A1I2FVX2_9BACT</name>
<accession>A0A1I2FVX2</accession>
<dbReference type="PROSITE" id="PS50043">
    <property type="entry name" value="HTH_LUXR_2"/>
    <property type="match status" value="1"/>
</dbReference>
<dbReference type="SMART" id="SM00421">
    <property type="entry name" value="HTH_LUXR"/>
    <property type="match status" value="1"/>
</dbReference>
<keyword evidence="6" id="KW-1185">Reference proteome</keyword>
<sequence>MLNPANPLTKTEQRIFEVIGSGIISNKAIGNRLSISQHTVKNHKENIKAKLGVQSCKDLLQLAVQNALKK</sequence>
<dbReference type="InterPro" id="IPR036388">
    <property type="entry name" value="WH-like_DNA-bd_sf"/>
</dbReference>
<dbReference type="EMBL" id="FONY01000015">
    <property type="protein sequence ID" value="SFF08949.1"/>
    <property type="molecule type" value="Genomic_DNA"/>
</dbReference>
<dbReference type="RefSeq" id="WP_091544648.1">
    <property type="nucleotide sequence ID" value="NZ_FONY01000015.1"/>
</dbReference>
<proteinExistence type="predicted"/>
<dbReference type="Proteomes" id="UP000199513">
    <property type="component" value="Unassembled WGS sequence"/>
</dbReference>
<evidence type="ECO:0000256" key="1">
    <source>
        <dbReference type="ARBA" id="ARBA00023015"/>
    </source>
</evidence>
<dbReference type="AlphaFoldDB" id="A0A1I2FVX2"/>
<dbReference type="PANTHER" id="PTHR44688:SF16">
    <property type="entry name" value="DNA-BINDING TRANSCRIPTIONAL ACTIVATOR DEVR_DOSR"/>
    <property type="match status" value="1"/>
</dbReference>
<keyword evidence="2" id="KW-0238">DNA-binding</keyword>
<dbReference type="SUPFAM" id="SSF46894">
    <property type="entry name" value="C-terminal effector domain of the bipartite response regulators"/>
    <property type="match status" value="1"/>
</dbReference>
<keyword evidence="1" id="KW-0805">Transcription regulation</keyword>
<dbReference type="Pfam" id="PF00196">
    <property type="entry name" value="GerE"/>
    <property type="match status" value="1"/>
</dbReference>
<keyword evidence="3" id="KW-0804">Transcription</keyword>
<dbReference type="STRING" id="1003.SAMN04488541_101574"/>
<organism evidence="5 6">
    <name type="scientific">Thermoflexibacter ruber</name>
    <dbReference type="NCBI Taxonomy" id="1003"/>
    <lineage>
        <taxon>Bacteria</taxon>
        <taxon>Pseudomonadati</taxon>
        <taxon>Bacteroidota</taxon>
        <taxon>Cytophagia</taxon>
        <taxon>Cytophagales</taxon>
        <taxon>Thermoflexibacteraceae</taxon>
        <taxon>Thermoflexibacter</taxon>
    </lineage>
</organism>
<reference evidence="5 6" key="1">
    <citation type="submission" date="2016-10" db="EMBL/GenBank/DDBJ databases">
        <authorList>
            <person name="de Groot N.N."/>
        </authorList>
    </citation>
    <scope>NUCLEOTIDE SEQUENCE [LARGE SCALE GENOMIC DNA]</scope>
    <source>
        <strain>GEY</strain>
        <strain evidence="6">DSM 9560</strain>
    </source>
</reference>
<dbReference type="GO" id="GO:0003677">
    <property type="term" value="F:DNA binding"/>
    <property type="evidence" value="ECO:0007669"/>
    <property type="project" value="UniProtKB-KW"/>
</dbReference>
<evidence type="ECO:0000259" key="4">
    <source>
        <dbReference type="PROSITE" id="PS50043"/>
    </source>
</evidence>
<evidence type="ECO:0000256" key="3">
    <source>
        <dbReference type="ARBA" id="ARBA00023163"/>
    </source>
</evidence>
<dbReference type="Gene3D" id="1.10.10.10">
    <property type="entry name" value="Winged helix-like DNA-binding domain superfamily/Winged helix DNA-binding domain"/>
    <property type="match status" value="1"/>
</dbReference>
<evidence type="ECO:0000256" key="2">
    <source>
        <dbReference type="ARBA" id="ARBA00023125"/>
    </source>
</evidence>
<feature type="domain" description="HTH luxR-type" evidence="4">
    <location>
        <begin position="1"/>
        <end position="67"/>
    </location>
</feature>
<evidence type="ECO:0000313" key="5">
    <source>
        <dbReference type="EMBL" id="SFF08949.1"/>
    </source>
</evidence>
<dbReference type="OrthoDB" id="1727128at2"/>